<sequence length="160" mass="17842">MAGLRRRGLVVDARLSDREVRGSSPAFGSRRLVLEKGYLHTYLRLTHALNEYPTMGSERSCLNARVMRLTSCSSTLRTWSRADGLCMAHTPTSRPYEPGAGLMVSVWLMHQLQDLMTGTRTDSLCMAHAPTSRPYEPGAGLIASVWLIHQLQDLTNREQG</sequence>
<keyword evidence="2" id="KW-1185">Reference proteome</keyword>
<proteinExistence type="predicted"/>
<name>A0AAV4FWZ6_9GAST</name>
<dbReference type="AlphaFoldDB" id="A0AAV4FWZ6"/>
<accession>A0AAV4FWZ6</accession>
<evidence type="ECO:0000313" key="1">
    <source>
        <dbReference type="EMBL" id="GFR77848.1"/>
    </source>
</evidence>
<reference evidence="1 2" key="1">
    <citation type="journal article" date="2021" name="Elife">
        <title>Chloroplast acquisition without the gene transfer in kleptoplastic sea slugs, Plakobranchus ocellatus.</title>
        <authorList>
            <person name="Maeda T."/>
            <person name="Takahashi S."/>
            <person name="Yoshida T."/>
            <person name="Shimamura S."/>
            <person name="Takaki Y."/>
            <person name="Nagai Y."/>
            <person name="Toyoda A."/>
            <person name="Suzuki Y."/>
            <person name="Arimoto A."/>
            <person name="Ishii H."/>
            <person name="Satoh N."/>
            <person name="Nishiyama T."/>
            <person name="Hasebe M."/>
            <person name="Maruyama T."/>
            <person name="Minagawa J."/>
            <person name="Obokata J."/>
            <person name="Shigenobu S."/>
        </authorList>
    </citation>
    <scope>NUCLEOTIDE SEQUENCE [LARGE SCALE GENOMIC DNA]</scope>
</reference>
<gene>
    <name evidence="1" type="ORF">ElyMa_000518400</name>
</gene>
<protein>
    <submittedName>
        <fullName evidence="1">Uncharacterized protein</fullName>
    </submittedName>
</protein>
<comment type="caution">
    <text evidence="1">The sequence shown here is derived from an EMBL/GenBank/DDBJ whole genome shotgun (WGS) entry which is preliminary data.</text>
</comment>
<dbReference type="EMBL" id="BMAT01001001">
    <property type="protein sequence ID" value="GFR77848.1"/>
    <property type="molecule type" value="Genomic_DNA"/>
</dbReference>
<organism evidence="1 2">
    <name type="scientific">Elysia marginata</name>
    <dbReference type="NCBI Taxonomy" id="1093978"/>
    <lineage>
        <taxon>Eukaryota</taxon>
        <taxon>Metazoa</taxon>
        <taxon>Spiralia</taxon>
        <taxon>Lophotrochozoa</taxon>
        <taxon>Mollusca</taxon>
        <taxon>Gastropoda</taxon>
        <taxon>Heterobranchia</taxon>
        <taxon>Euthyneura</taxon>
        <taxon>Panpulmonata</taxon>
        <taxon>Sacoglossa</taxon>
        <taxon>Placobranchoidea</taxon>
        <taxon>Plakobranchidae</taxon>
        <taxon>Elysia</taxon>
    </lineage>
</organism>
<evidence type="ECO:0000313" key="2">
    <source>
        <dbReference type="Proteomes" id="UP000762676"/>
    </source>
</evidence>
<dbReference type="Proteomes" id="UP000762676">
    <property type="component" value="Unassembled WGS sequence"/>
</dbReference>